<evidence type="ECO:0000256" key="1">
    <source>
        <dbReference type="SAM" id="Phobius"/>
    </source>
</evidence>
<name>A0A8D5U4D7_9CREN</name>
<proteinExistence type="predicted"/>
<evidence type="ECO:0000313" key="2">
    <source>
        <dbReference type="EMBL" id="BCU68888.1"/>
    </source>
</evidence>
<keyword evidence="1" id="KW-0812">Transmembrane</keyword>
<dbReference type="EMBL" id="AP024597">
    <property type="protein sequence ID" value="BCU68888.1"/>
    <property type="molecule type" value="Genomic_DNA"/>
</dbReference>
<gene>
    <name evidence="2" type="ORF">KN1_01850</name>
</gene>
<reference evidence="2 3" key="1">
    <citation type="submission" date="2021-04" db="EMBL/GenBank/DDBJ databases">
        <title>Complete genome sequence of Stygiolobus sp. KN-1.</title>
        <authorList>
            <person name="Nakamura K."/>
            <person name="Sakai H."/>
            <person name="Kurosawa N."/>
        </authorList>
    </citation>
    <scope>NUCLEOTIDE SEQUENCE [LARGE SCALE GENOMIC DNA]</scope>
    <source>
        <strain evidence="2 3">KN-1</strain>
    </source>
</reference>
<keyword evidence="3" id="KW-1185">Reference proteome</keyword>
<dbReference type="Proteomes" id="UP000825123">
    <property type="component" value="Chromosome"/>
</dbReference>
<evidence type="ECO:0000313" key="3">
    <source>
        <dbReference type="Proteomes" id="UP000825123"/>
    </source>
</evidence>
<organism evidence="2 3">
    <name type="scientific">Stygiolobus caldivivus</name>
    <dbReference type="NCBI Taxonomy" id="2824673"/>
    <lineage>
        <taxon>Archaea</taxon>
        <taxon>Thermoproteota</taxon>
        <taxon>Thermoprotei</taxon>
        <taxon>Sulfolobales</taxon>
        <taxon>Sulfolobaceae</taxon>
        <taxon>Stygiolobus</taxon>
    </lineage>
</organism>
<dbReference type="RefSeq" id="WP_221288840.1">
    <property type="nucleotide sequence ID" value="NZ_AP024597.1"/>
</dbReference>
<dbReference type="GeneID" id="66161937"/>
<keyword evidence="1" id="KW-1133">Transmembrane helix</keyword>
<accession>A0A8D5U4D7</accession>
<dbReference type="KEGG" id="csty:KN1_01850"/>
<protein>
    <submittedName>
        <fullName evidence="2">Uncharacterized protein</fullName>
    </submittedName>
</protein>
<sequence>MRIKRKINYFKIFDDELKRHLIKIEKYLFYCKIREVLLSFLFLFLISLFIFSSLAISSSSYYLTYQVNLSINSFVTESYNGTVTLYLQNYSYNNVVFDVIGTGNLYSFAQQTNFNITKVILMEAYNGTYTKPVGLGDGFPMLNGTELKSLSSGKFSGNNNGTTYNVSKETIVIGGVKYQTYKLYGSKTEVGESGSVSIWVNQSNGIIVKIIEKASSVLGAITITVTLTSASLPKYLLQAENNGQINTASTATTETTSIQSTTVTSTPNVSQPVTHQNLTTNNSPSDTPALLIIILAVVVIVILFIVIRKKGLF</sequence>
<feature type="transmembrane region" description="Helical" evidence="1">
    <location>
        <begin position="289"/>
        <end position="307"/>
    </location>
</feature>
<dbReference type="AlphaFoldDB" id="A0A8D5U4D7"/>
<keyword evidence="1" id="KW-0472">Membrane</keyword>
<feature type="transmembrane region" description="Helical" evidence="1">
    <location>
        <begin position="36"/>
        <end position="63"/>
    </location>
</feature>